<evidence type="ECO:0000313" key="2">
    <source>
        <dbReference type="EMBL" id="RVU15962.1"/>
    </source>
</evidence>
<feature type="compositionally biased region" description="Basic and acidic residues" evidence="1">
    <location>
        <begin position="86"/>
        <end position="95"/>
    </location>
</feature>
<organism evidence="2 3">
    <name type="scientific">Methylobacterium oryzihabitans</name>
    <dbReference type="NCBI Taxonomy" id="2499852"/>
    <lineage>
        <taxon>Bacteria</taxon>
        <taxon>Pseudomonadati</taxon>
        <taxon>Pseudomonadota</taxon>
        <taxon>Alphaproteobacteria</taxon>
        <taxon>Hyphomicrobiales</taxon>
        <taxon>Methylobacteriaceae</taxon>
        <taxon>Methylobacterium</taxon>
    </lineage>
</organism>
<sequence>MTAPRIAAGPVGLALGVLVFAWVAPARAEAPCGERLAACAAGCRAGTFIGDPARGACLAGCGEGERACRRAAACAPGGACPPDPAPARRDSRLQP</sequence>
<name>A0A437P125_9HYPH</name>
<proteinExistence type="predicted"/>
<dbReference type="Proteomes" id="UP000286997">
    <property type="component" value="Unassembled WGS sequence"/>
</dbReference>
<reference evidence="2 3" key="1">
    <citation type="submission" date="2019-01" db="EMBL/GenBank/DDBJ databases">
        <authorList>
            <person name="Chen W.-M."/>
        </authorList>
    </citation>
    <scope>NUCLEOTIDE SEQUENCE [LARGE SCALE GENOMIC DNA]</scope>
    <source>
        <strain evidence="2 3">TER-1</strain>
    </source>
</reference>
<dbReference type="EMBL" id="SACP01000018">
    <property type="protein sequence ID" value="RVU15962.1"/>
    <property type="molecule type" value="Genomic_DNA"/>
</dbReference>
<keyword evidence="3" id="KW-1185">Reference proteome</keyword>
<protein>
    <submittedName>
        <fullName evidence="2">Uncharacterized protein</fullName>
    </submittedName>
</protein>
<evidence type="ECO:0000256" key="1">
    <source>
        <dbReference type="SAM" id="MobiDB-lite"/>
    </source>
</evidence>
<dbReference type="AlphaFoldDB" id="A0A437P125"/>
<comment type="caution">
    <text evidence="2">The sequence shown here is derived from an EMBL/GenBank/DDBJ whole genome shotgun (WGS) entry which is preliminary data.</text>
</comment>
<feature type="region of interest" description="Disordered" evidence="1">
    <location>
        <begin position="75"/>
        <end position="95"/>
    </location>
</feature>
<dbReference type="RefSeq" id="WP_127731657.1">
    <property type="nucleotide sequence ID" value="NZ_SACP01000018.1"/>
</dbReference>
<accession>A0A437P125</accession>
<gene>
    <name evidence="2" type="ORF">EOE48_18025</name>
</gene>
<evidence type="ECO:0000313" key="3">
    <source>
        <dbReference type="Proteomes" id="UP000286997"/>
    </source>
</evidence>